<dbReference type="Gene3D" id="3.10.620.30">
    <property type="match status" value="1"/>
</dbReference>
<dbReference type="EMBL" id="BRXU01000009">
    <property type="protein sequence ID" value="GLC54037.1"/>
    <property type="molecule type" value="Genomic_DNA"/>
</dbReference>
<dbReference type="GO" id="GO:0005829">
    <property type="term" value="C:cytosol"/>
    <property type="evidence" value="ECO:0007669"/>
    <property type="project" value="TreeGrafter"/>
</dbReference>
<dbReference type="SUPFAM" id="SSF54001">
    <property type="entry name" value="Cysteine proteinases"/>
    <property type="match status" value="1"/>
</dbReference>
<dbReference type="GO" id="GO:0006516">
    <property type="term" value="P:glycoprotein catabolic process"/>
    <property type="evidence" value="ECO:0007669"/>
    <property type="project" value="TreeGrafter"/>
</dbReference>
<dbReference type="Pfam" id="PF01841">
    <property type="entry name" value="Transglut_core"/>
    <property type="match status" value="1"/>
</dbReference>
<feature type="compositionally biased region" description="Low complexity" evidence="4">
    <location>
        <begin position="369"/>
        <end position="394"/>
    </location>
</feature>
<name>A0A9W6BM20_9CHLO</name>
<dbReference type="PANTHER" id="PTHR12143:SF19">
    <property type="entry name" value="PEPTIDE-N(4)-(N-ACETYL-BETA-GLUCOSAMINYL)ASPARAGINE AMIDASE"/>
    <property type="match status" value="1"/>
</dbReference>
<dbReference type="AlphaFoldDB" id="A0A9W6BM20"/>
<keyword evidence="2" id="KW-0479">Metal-binding</keyword>
<dbReference type="Gene3D" id="2.20.25.10">
    <property type="match status" value="1"/>
</dbReference>
<dbReference type="InterPro" id="IPR038765">
    <property type="entry name" value="Papain-like_cys_pep_sf"/>
</dbReference>
<evidence type="ECO:0000259" key="5">
    <source>
        <dbReference type="SMART" id="SM00460"/>
    </source>
</evidence>
<feature type="domain" description="Transglutaminase-like" evidence="5">
    <location>
        <begin position="185"/>
        <end position="238"/>
    </location>
</feature>
<evidence type="ECO:0000256" key="4">
    <source>
        <dbReference type="SAM" id="MobiDB-lite"/>
    </source>
</evidence>
<keyword evidence="3" id="KW-0862">Zinc</keyword>
<dbReference type="GO" id="GO:0046872">
    <property type="term" value="F:metal ion binding"/>
    <property type="evidence" value="ECO:0007669"/>
    <property type="project" value="UniProtKB-KW"/>
</dbReference>
<evidence type="ECO:0000313" key="6">
    <source>
        <dbReference type="EMBL" id="GLC54037.1"/>
    </source>
</evidence>
<keyword evidence="7" id="KW-1185">Reference proteome</keyword>
<proteinExistence type="inferred from homology"/>
<comment type="caution">
    <text evidence="6">The sequence shown here is derived from an EMBL/GenBank/DDBJ whole genome shotgun (WGS) entry which is preliminary data.</text>
</comment>
<sequence length="620" mass="67872">MDPDEALARMLQEEELRTVQAMQAQMRLQQQQQGGGGRGGGGGGGDTAGFRSRLEAMLDTALRCEDPGLQEQARAVMPLTRLRAAAEEAAGLAARLGPDVEAPSVEDLLARGLLHWFKTGFFTWVDTLPCSRCGSRATGHGGSAAPLPEDLAAGAHRVELHACRACGALSRFPRYNDPGKLLQPGCRRGRCGEWANAFLLCCRAAGLTARYVSDWADHVWTEYYSHSMRRWVHLDSCEASYDQPLLYEAGWGKQVSYVVAAGVAGVVDVTSRYTARPWRREVLPRRTLVSERWLGRQLDDMTSKLRAGPGWSAPRQLLWLGRDAAERMELLRQRLGVRPAGRSVAAQQPLPGRQTGSLEWRQQRGETGASGSSSVAPEAAAAPAAARAPTSYRPAPDEPELLPPVFSAAGRLSGGACRAAGHNETVEVVERLFDGRVDTKWLDFGGAGPSGSSWVEYRMPTDRQAVVLYGYELVSANDSPERDPADWLLEGVTEQDFTEGRRDAWTPLDRRSGVVFSDRHAPLAFQLPKPSPPCRRLRLSISRTADPRVANSVQLACWNLYGTPEKGPDGGGDERLLLRDLRDAVAAAALAPAALSLLGRLLENIRREPKELRFRKVPYW</sequence>
<dbReference type="InterPro" id="IPR050883">
    <property type="entry name" value="PNGase"/>
</dbReference>
<protein>
    <recommendedName>
        <fullName evidence="5">Transglutaminase-like domain-containing protein</fullName>
    </recommendedName>
</protein>
<dbReference type="PANTHER" id="PTHR12143">
    <property type="entry name" value="PEPTIDE N-GLYCANASE PNGASE -RELATED"/>
    <property type="match status" value="1"/>
</dbReference>
<evidence type="ECO:0000256" key="3">
    <source>
        <dbReference type="ARBA" id="ARBA00022833"/>
    </source>
</evidence>
<feature type="compositionally biased region" description="Gly residues" evidence="4">
    <location>
        <begin position="33"/>
        <end position="47"/>
    </location>
</feature>
<dbReference type="FunFam" id="2.20.25.10:FF:000011">
    <property type="entry name" value="peptide-N(4)-(N-acetyl-beta- glucosaminyl)asparagine amidase"/>
    <property type="match status" value="1"/>
</dbReference>
<dbReference type="Proteomes" id="UP001165080">
    <property type="component" value="Unassembled WGS sequence"/>
</dbReference>
<dbReference type="SMART" id="SM00460">
    <property type="entry name" value="TGc"/>
    <property type="match status" value="1"/>
</dbReference>
<evidence type="ECO:0000313" key="7">
    <source>
        <dbReference type="Proteomes" id="UP001165080"/>
    </source>
</evidence>
<gene>
    <name evidence="6" type="primary">PLEST001539</name>
    <name evidence="6" type="ORF">PLESTB_000816900</name>
</gene>
<dbReference type="OrthoDB" id="409136at2759"/>
<evidence type="ECO:0000256" key="1">
    <source>
        <dbReference type="ARBA" id="ARBA00009390"/>
    </source>
</evidence>
<dbReference type="InterPro" id="IPR002931">
    <property type="entry name" value="Transglutaminase-like"/>
</dbReference>
<feature type="region of interest" description="Disordered" evidence="4">
    <location>
        <begin position="341"/>
        <end position="404"/>
    </location>
</feature>
<dbReference type="GO" id="GO:0005634">
    <property type="term" value="C:nucleus"/>
    <property type="evidence" value="ECO:0007669"/>
    <property type="project" value="TreeGrafter"/>
</dbReference>
<accession>A0A9W6BM20</accession>
<evidence type="ECO:0000256" key="2">
    <source>
        <dbReference type="ARBA" id="ARBA00022723"/>
    </source>
</evidence>
<reference evidence="6 7" key="1">
    <citation type="journal article" date="2023" name="Commun. Biol.">
        <title>Reorganization of the ancestral sex-determining regions during the evolution of trioecy in Pleodorina starrii.</title>
        <authorList>
            <person name="Takahashi K."/>
            <person name="Suzuki S."/>
            <person name="Kawai-Toyooka H."/>
            <person name="Yamamoto K."/>
            <person name="Hamaji T."/>
            <person name="Ootsuki R."/>
            <person name="Yamaguchi H."/>
            <person name="Kawachi M."/>
            <person name="Higashiyama T."/>
            <person name="Nozaki H."/>
        </authorList>
    </citation>
    <scope>NUCLEOTIDE SEQUENCE [LARGE SCALE GENOMIC DNA]</scope>
    <source>
        <strain evidence="6 7">NIES-4479</strain>
    </source>
</reference>
<organism evidence="6 7">
    <name type="scientific">Pleodorina starrii</name>
    <dbReference type="NCBI Taxonomy" id="330485"/>
    <lineage>
        <taxon>Eukaryota</taxon>
        <taxon>Viridiplantae</taxon>
        <taxon>Chlorophyta</taxon>
        <taxon>core chlorophytes</taxon>
        <taxon>Chlorophyceae</taxon>
        <taxon>CS clade</taxon>
        <taxon>Chlamydomonadales</taxon>
        <taxon>Volvocaceae</taxon>
        <taxon>Pleodorina</taxon>
    </lineage>
</organism>
<feature type="region of interest" description="Disordered" evidence="4">
    <location>
        <begin position="26"/>
        <end position="50"/>
    </location>
</feature>
<dbReference type="GO" id="GO:0000224">
    <property type="term" value="F:peptide-N4-(N-acetyl-beta-glucosaminyl)asparagine amidase activity"/>
    <property type="evidence" value="ECO:0007669"/>
    <property type="project" value="TreeGrafter"/>
</dbReference>
<comment type="similarity">
    <text evidence="1">Belongs to the transglutaminase-like superfamily. PNGase family.</text>
</comment>